<dbReference type="InterPro" id="IPR016024">
    <property type="entry name" value="ARM-type_fold"/>
</dbReference>
<dbReference type="InterPro" id="IPR036005">
    <property type="entry name" value="Creatinase/aminopeptidase-like"/>
</dbReference>
<gene>
    <name evidence="8" type="ORF">G6F64_004047</name>
</gene>
<dbReference type="GO" id="GO:0006508">
    <property type="term" value="P:proteolysis"/>
    <property type="evidence" value="ECO:0007669"/>
    <property type="project" value="TreeGrafter"/>
</dbReference>
<feature type="domain" description="Aminopeptidase P N-terminal" evidence="7">
    <location>
        <begin position="397"/>
        <end position="531"/>
    </location>
</feature>
<dbReference type="InterPro" id="IPR007701">
    <property type="entry name" value="Interferon-rel_develop_reg_N"/>
</dbReference>
<dbReference type="GO" id="GO:0030145">
    <property type="term" value="F:manganese ion binding"/>
    <property type="evidence" value="ECO:0007669"/>
    <property type="project" value="InterPro"/>
</dbReference>
<dbReference type="GO" id="GO:0005739">
    <property type="term" value="C:mitochondrion"/>
    <property type="evidence" value="ECO:0007669"/>
    <property type="project" value="TreeGrafter"/>
</dbReference>
<dbReference type="Gene3D" id="3.90.230.10">
    <property type="entry name" value="Creatinase/methionine aminopeptidase superfamily"/>
    <property type="match status" value="1"/>
</dbReference>
<dbReference type="CDD" id="cd01087">
    <property type="entry name" value="Prolidase"/>
    <property type="match status" value="1"/>
</dbReference>
<comment type="cofactor">
    <cofactor evidence="1">
        <name>Mn(2+)</name>
        <dbReference type="ChEBI" id="CHEBI:29035"/>
    </cofactor>
</comment>
<evidence type="ECO:0000313" key="8">
    <source>
        <dbReference type="EMBL" id="KAG1311110.1"/>
    </source>
</evidence>
<dbReference type="PANTHER" id="PTHR43226:SF4">
    <property type="entry name" value="XAA-PRO AMINOPEPTIDASE 3"/>
    <property type="match status" value="1"/>
</dbReference>
<keyword evidence="3" id="KW-0479">Metal-binding</keyword>
<proteinExistence type="inferred from homology"/>
<dbReference type="SUPFAM" id="SSF53092">
    <property type="entry name" value="Creatinase/prolidase N-terminal domain"/>
    <property type="match status" value="1"/>
</dbReference>
<evidence type="ECO:0000256" key="5">
    <source>
        <dbReference type="ARBA" id="ARBA00023211"/>
    </source>
</evidence>
<evidence type="ECO:0000256" key="1">
    <source>
        <dbReference type="ARBA" id="ARBA00001936"/>
    </source>
</evidence>
<evidence type="ECO:0000256" key="6">
    <source>
        <dbReference type="SAM" id="MobiDB-lite"/>
    </source>
</evidence>
<keyword evidence="9" id="KW-1185">Reference proteome</keyword>
<reference evidence="8" key="1">
    <citation type="journal article" date="2020" name="Microb. Genom.">
        <title>Genetic diversity of clinical and environmental Mucorales isolates obtained from an investigation of mucormycosis cases among solid organ transplant recipients.</title>
        <authorList>
            <person name="Nguyen M.H."/>
            <person name="Kaul D."/>
            <person name="Muto C."/>
            <person name="Cheng S.J."/>
            <person name="Richter R.A."/>
            <person name="Bruno V.M."/>
            <person name="Liu G."/>
            <person name="Beyhan S."/>
            <person name="Sundermann A.J."/>
            <person name="Mounaud S."/>
            <person name="Pasculle A.W."/>
            <person name="Nierman W.C."/>
            <person name="Driscoll E."/>
            <person name="Cumbie R."/>
            <person name="Clancy C.J."/>
            <person name="Dupont C.L."/>
        </authorList>
    </citation>
    <scope>NUCLEOTIDE SEQUENCE</scope>
    <source>
        <strain evidence="8">GL11</strain>
    </source>
</reference>
<sequence length="820" mass="93092">MAISKRSNNKKTDNDDEPSQPVTWFEKMNQALDNLSENRTSTREENLETIVNLFSCHHVSSHIENRLEEILGLLKKSTSKHGSVKEACLAAKATALTFVNLDDISEGDGDDLYRRILPTLRNSIKDSEEVEIKMNCLQTLALITYTSASEIDIRLVRDYVFDFIETDGADFNVDGLSTNEKDSLMTEALKSYGILFSASFSEGLVDFNVLWDEVEKVMPVHEMLLESSDKDIRIAAGENIALIFEIVHIFTSTDENGEEYSEDEDEVEKPEYDNMYELVRTLKDLSVESSKRRAKSDRAEQKSVFRDIVKSVEENIKPVEELKIGGKIILFRGWGKILILNAFRRVLGQGLQHHLKTNMMLKQIFHYSIGYSRQAIDSDDSGEDEEILSNGEVTPGFTAVEYEKRRSNLMSTLPEDSVVVCLGYGTRYMTNNIFYPFHQNTDFWYLCGFNEPDSALILEKDKSKRGYKQTMFVPPKNAHAELWDGPRTGIQGAKEIFGADEAYESTKFTAYLKHIIGSYKNIFMDSPEKMPTLLSDESAKLIQTGLKIQSILPLSKKVQELRMIKSPSEIEAMKKSGLISAKAFVEAMKWTKPGLTEAQLWAKFDYETRMRGSSMLAYVPVIAGGPNALSLHYVRNDMELKDNDLVLVDCGGEYNGYASDITRTWPVNGRFSDAQKELYQAVLNVNKKCIKLCTESSNLSLHGIHSESVRFMKEELEEIGFNATGWDLERILYPHHVGHYLGLDVHDLHGLDRSRKLKQNMVITIEPGIYVPYDDKFPSKYQGIGIRIEDNVVIGKEEPYVLTSNTPKEVVDIEFCCNNH</sequence>
<dbReference type="InterPro" id="IPR052433">
    <property type="entry name" value="X-Pro_dipept-like"/>
</dbReference>
<evidence type="ECO:0000256" key="4">
    <source>
        <dbReference type="ARBA" id="ARBA00022801"/>
    </source>
</evidence>
<dbReference type="Pfam" id="PF05004">
    <property type="entry name" value="IFRD"/>
    <property type="match status" value="1"/>
</dbReference>
<dbReference type="InterPro" id="IPR007865">
    <property type="entry name" value="Aminopep_P_N"/>
</dbReference>
<dbReference type="OrthoDB" id="4215474at2759"/>
<dbReference type="Proteomes" id="UP000716291">
    <property type="component" value="Unassembled WGS sequence"/>
</dbReference>
<evidence type="ECO:0000313" key="9">
    <source>
        <dbReference type="Proteomes" id="UP000716291"/>
    </source>
</evidence>
<organism evidence="8 9">
    <name type="scientific">Rhizopus oryzae</name>
    <name type="common">Mucormycosis agent</name>
    <name type="synonym">Rhizopus arrhizus var. delemar</name>
    <dbReference type="NCBI Taxonomy" id="64495"/>
    <lineage>
        <taxon>Eukaryota</taxon>
        <taxon>Fungi</taxon>
        <taxon>Fungi incertae sedis</taxon>
        <taxon>Mucoromycota</taxon>
        <taxon>Mucoromycotina</taxon>
        <taxon>Mucoromycetes</taxon>
        <taxon>Mucorales</taxon>
        <taxon>Mucorineae</taxon>
        <taxon>Rhizopodaceae</taxon>
        <taxon>Rhizopus</taxon>
    </lineage>
</organism>
<dbReference type="AlphaFoldDB" id="A0A9P7BUL1"/>
<dbReference type="EMBL" id="JAANQT010000425">
    <property type="protein sequence ID" value="KAG1311110.1"/>
    <property type="molecule type" value="Genomic_DNA"/>
</dbReference>
<feature type="region of interest" description="Disordered" evidence="6">
    <location>
        <begin position="1"/>
        <end position="21"/>
    </location>
</feature>
<comment type="similarity">
    <text evidence="2">Belongs to the peptidase M24B family.</text>
</comment>
<evidence type="ECO:0000256" key="2">
    <source>
        <dbReference type="ARBA" id="ARBA00008766"/>
    </source>
</evidence>
<dbReference type="SUPFAM" id="SSF55920">
    <property type="entry name" value="Creatinase/aminopeptidase"/>
    <property type="match status" value="1"/>
</dbReference>
<dbReference type="InterPro" id="IPR029149">
    <property type="entry name" value="Creatin/AminoP/Spt16_N"/>
</dbReference>
<dbReference type="Pfam" id="PF05195">
    <property type="entry name" value="AMP_N"/>
    <property type="match status" value="1"/>
</dbReference>
<dbReference type="GO" id="GO:0070006">
    <property type="term" value="F:metalloaminopeptidase activity"/>
    <property type="evidence" value="ECO:0007669"/>
    <property type="project" value="InterPro"/>
</dbReference>
<dbReference type="SMART" id="SM01011">
    <property type="entry name" value="AMP_N"/>
    <property type="match status" value="1"/>
</dbReference>
<dbReference type="Gene3D" id="3.40.350.10">
    <property type="entry name" value="Creatinase/prolidase N-terminal domain"/>
    <property type="match status" value="1"/>
</dbReference>
<accession>A0A9P7BUL1</accession>
<protein>
    <recommendedName>
        <fullName evidence="7">Aminopeptidase P N-terminal domain-containing protein</fullName>
    </recommendedName>
</protein>
<name>A0A9P7BUL1_RHIOR</name>
<dbReference type="SUPFAM" id="SSF48371">
    <property type="entry name" value="ARM repeat"/>
    <property type="match status" value="1"/>
</dbReference>
<dbReference type="InterPro" id="IPR000994">
    <property type="entry name" value="Pept_M24"/>
</dbReference>
<dbReference type="PANTHER" id="PTHR43226">
    <property type="entry name" value="XAA-PRO AMINOPEPTIDASE 3"/>
    <property type="match status" value="1"/>
</dbReference>
<keyword evidence="5" id="KW-0464">Manganese</keyword>
<comment type="caution">
    <text evidence="8">The sequence shown here is derived from an EMBL/GenBank/DDBJ whole genome shotgun (WGS) entry which is preliminary data.</text>
</comment>
<keyword evidence="4" id="KW-0378">Hydrolase</keyword>
<evidence type="ECO:0000259" key="7">
    <source>
        <dbReference type="SMART" id="SM01011"/>
    </source>
</evidence>
<evidence type="ECO:0000256" key="3">
    <source>
        <dbReference type="ARBA" id="ARBA00022723"/>
    </source>
</evidence>
<dbReference type="Pfam" id="PF00557">
    <property type="entry name" value="Peptidase_M24"/>
    <property type="match status" value="1"/>
</dbReference>